<dbReference type="EMBL" id="AOIC01000065">
    <property type="protein sequence ID" value="ELY68986.1"/>
    <property type="molecule type" value="Genomic_DNA"/>
</dbReference>
<feature type="compositionally biased region" description="Basic and acidic residues" evidence="1">
    <location>
        <begin position="61"/>
        <end position="72"/>
    </location>
</feature>
<name>L9Y5S6_NATGS</name>
<gene>
    <name evidence="2" type="ORF">C490_08346</name>
</gene>
<evidence type="ECO:0000313" key="3">
    <source>
        <dbReference type="Proteomes" id="UP000011613"/>
    </source>
</evidence>
<evidence type="ECO:0000313" key="2">
    <source>
        <dbReference type="EMBL" id="ELY68986.1"/>
    </source>
</evidence>
<organism evidence="2 3">
    <name type="scientific">Natronobacterium gregoryi (strain ATCC 43098 / DSM 3393 / CCM 3738 / CIP 104747 / IAM 13177 / JCM 8860 / NBRC 102187 / NCIMB 2189 / SP2)</name>
    <dbReference type="NCBI Taxonomy" id="797304"/>
    <lineage>
        <taxon>Archaea</taxon>
        <taxon>Methanobacteriati</taxon>
        <taxon>Methanobacteriota</taxon>
        <taxon>Stenosarchaea group</taxon>
        <taxon>Halobacteria</taxon>
        <taxon>Halobacteriales</taxon>
        <taxon>Natrialbaceae</taxon>
        <taxon>Natronobacterium</taxon>
    </lineage>
</organism>
<feature type="region of interest" description="Disordered" evidence="1">
    <location>
        <begin position="43"/>
        <end position="72"/>
    </location>
</feature>
<dbReference type="AlphaFoldDB" id="L9Y5S6"/>
<protein>
    <submittedName>
        <fullName evidence="2">Uncharacterized protein</fullName>
    </submittedName>
</protein>
<evidence type="ECO:0000256" key="1">
    <source>
        <dbReference type="SAM" id="MobiDB-lite"/>
    </source>
</evidence>
<dbReference type="GeneID" id="95969458"/>
<accession>L9Y5S6</accession>
<reference evidence="2 3" key="1">
    <citation type="journal article" date="2014" name="PLoS Genet.">
        <title>Phylogenetically driven sequencing of extremely halophilic archaea reveals strategies for static and dynamic osmo-response.</title>
        <authorList>
            <person name="Becker E.A."/>
            <person name="Seitzer P.M."/>
            <person name="Tritt A."/>
            <person name="Larsen D."/>
            <person name="Krusor M."/>
            <person name="Yao A.I."/>
            <person name="Wu D."/>
            <person name="Madern D."/>
            <person name="Eisen J.A."/>
            <person name="Darling A.E."/>
            <person name="Facciotti M.T."/>
        </authorList>
    </citation>
    <scope>NUCLEOTIDE SEQUENCE [LARGE SCALE GENOMIC DNA]</scope>
    <source>
        <strain evidence="2 3">SP2</strain>
    </source>
</reference>
<dbReference type="RefSeq" id="WP_005578831.1">
    <property type="nucleotide sequence ID" value="NC_019792.1"/>
</dbReference>
<sequence>MTEDGSSLADGDTRRLEVCLEQVGSRSPDTLRFGTPEYRLGSAVRERERTRQTVQQSVSLEDGHRFRRPFDD</sequence>
<comment type="caution">
    <text evidence="2">The sequence shown here is derived from an EMBL/GenBank/DDBJ whole genome shotgun (WGS) entry which is preliminary data.</text>
</comment>
<dbReference type="Proteomes" id="UP000011613">
    <property type="component" value="Unassembled WGS sequence"/>
</dbReference>
<proteinExistence type="predicted"/>